<organism evidence="1 2">
    <name type="scientific">Linderina macrospora</name>
    <dbReference type="NCBI Taxonomy" id="4868"/>
    <lineage>
        <taxon>Eukaryota</taxon>
        <taxon>Fungi</taxon>
        <taxon>Fungi incertae sedis</taxon>
        <taxon>Zoopagomycota</taxon>
        <taxon>Kickxellomycotina</taxon>
        <taxon>Kickxellomycetes</taxon>
        <taxon>Kickxellales</taxon>
        <taxon>Kickxellaceae</taxon>
        <taxon>Linderina</taxon>
    </lineage>
</organism>
<dbReference type="Proteomes" id="UP001150603">
    <property type="component" value="Unassembled WGS sequence"/>
</dbReference>
<name>A0ACC1J2V5_9FUNG</name>
<comment type="caution">
    <text evidence="1">The sequence shown here is derived from an EMBL/GenBank/DDBJ whole genome shotgun (WGS) entry which is preliminary data.</text>
</comment>
<evidence type="ECO:0000313" key="2">
    <source>
        <dbReference type="Proteomes" id="UP001150603"/>
    </source>
</evidence>
<proteinExistence type="predicted"/>
<dbReference type="EMBL" id="JANBPW010004338">
    <property type="protein sequence ID" value="KAJ1935209.1"/>
    <property type="molecule type" value="Genomic_DNA"/>
</dbReference>
<sequence>MTDLLHADEANATYSDDHPQIVRSRNGTSNGPLRGAASNRRNLRCDSAAVSHVNHAQPMVNMQKFRMITGMLRELCVAQRTKYPYVSDVSLQQQIHSAVRNIKAQTNDIFGVVQDVITTEEASQGTQSGRFGATVSSPFHRTRTGSSVSRLNTPNEFNGNSFGYPLYQTAAMQLQNGFDAAEGSMAWDCADLKDNQELEQRLYDLSKWVESSSTCHR</sequence>
<accession>A0ACC1J2V5</accession>
<gene>
    <name evidence="1" type="ORF">FBU59_005462</name>
</gene>
<keyword evidence="2" id="KW-1185">Reference proteome</keyword>
<protein>
    <submittedName>
        <fullName evidence="1">Uncharacterized protein</fullName>
    </submittedName>
</protein>
<reference evidence="1" key="1">
    <citation type="submission" date="2022-07" db="EMBL/GenBank/DDBJ databases">
        <title>Phylogenomic reconstructions and comparative analyses of Kickxellomycotina fungi.</title>
        <authorList>
            <person name="Reynolds N.K."/>
            <person name="Stajich J.E."/>
            <person name="Barry K."/>
            <person name="Grigoriev I.V."/>
            <person name="Crous P."/>
            <person name="Smith M.E."/>
        </authorList>
    </citation>
    <scope>NUCLEOTIDE SEQUENCE</scope>
    <source>
        <strain evidence="1">NRRL 5244</strain>
    </source>
</reference>
<evidence type="ECO:0000313" key="1">
    <source>
        <dbReference type="EMBL" id="KAJ1935209.1"/>
    </source>
</evidence>